<evidence type="ECO:0000313" key="1">
    <source>
        <dbReference type="EMBL" id="MDA3730379.1"/>
    </source>
</evidence>
<proteinExistence type="predicted"/>
<dbReference type="RefSeq" id="WP_271011030.1">
    <property type="nucleotide sequence ID" value="NZ_JAQIFT010000012.1"/>
</dbReference>
<dbReference type="InterPro" id="IPR043740">
    <property type="entry name" value="DUF5685"/>
</dbReference>
<name>A0AA42DK16_9FIRM</name>
<keyword evidence="2" id="KW-1185">Reference proteome</keyword>
<gene>
    <name evidence="1" type="ORF">PBV87_02520</name>
</gene>
<reference evidence="1" key="1">
    <citation type="journal article" date="2023" name="Int. J. Syst. Evol. Microbiol.">
        <title>&lt;i&gt;Holtiella tumoricola&lt;/i&gt; gen. nov. sp. nov., isolated from a human clinical sample.</title>
        <authorList>
            <person name="Allen-Vercoe E."/>
            <person name="Daigneault M.C."/>
            <person name="Vancuren S.J."/>
            <person name="Cochrane K."/>
            <person name="O'Neal L.L."/>
            <person name="Sankaranarayanan K."/>
            <person name="Lawson P.A."/>
        </authorList>
    </citation>
    <scope>NUCLEOTIDE SEQUENCE</scope>
    <source>
        <strain evidence="1">CC70A</strain>
    </source>
</reference>
<dbReference type="Proteomes" id="UP001169242">
    <property type="component" value="Unassembled WGS sequence"/>
</dbReference>
<protein>
    <submittedName>
        <fullName evidence="1">DUF5685 family protein</fullName>
    </submittedName>
</protein>
<evidence type="ECO:0000313" key="2">
    <source>
        <dbReference type="Proteomes" id="UP001169242"/>
    </source>
</evidence>
<dbReference type="Pfam" id="PF18937">
    <property type="entry name" value="DUF5685"/>
    <property type="match status" value="1"/>
</dbReference>
<dbReference type="EMBL" id="JAQIFT010000012">
    <property type="protein sequence ID" value="MDA3730379.1"/>
    <property type="molecule type" value="Genomic_DNA"/>
</dbReference>
<accession>A0AA42DK16</accession>
<dbReference type="AlphaFoldDB" id="A0AA42DK16"/>
<organism evidence="1 2">
    <name type="scientific">Holtiella tumoricola</name>
    <dbReference type="NCBI Taxonomy" id="3018743"/>
    <lineage>
        <taxon>Bacteria</taxon>
        <taxon>Bacillati</taxon>
        <taxon>Bacillota</taxon>
        <taxon>Clostridia</taxon>
        <taxon>Lachnospirales</taxon>
        <taxon>Cellulosilyticaceae</taxon>
        <taxon>Holtiella</taxon>
    </lineage>
</organism>
<sequence length="298" mass="34283">MFGYVTPLKDELKVREFEAFKAYYCGLCSHIKQNFGQLPRMVLNYDLVALALLLDGLSPNKAYVQKRSCMVHPVKNKPMIVNNEALDYAASMNVSLAYYKLLDDVEDERNLKSEAFASLLKPYSSKFSPDVVKVNHLIERELKNLHVLEKNKDFDSIDEISHPSSLIVANILKHYPYSFENDSPELREQLFDFGYALGKWIYVIDALDDLEKDMKTGQFNPIVILYNHEDLSYETLVKKIRESISFTLLNCGYNCSHLLKALPLNRHRVLLHNIINLGMMDKYNKIISPCAHHCKGGK</sequence>
<comment type="caution">
    <text evidence="1">The sequence shown here is derived from an EMBL/GenBank/DDBJ whole genome shotgun (WGS) entry which is preliminary data.</text>
</comment>